<evidence type="ECO:0000313" key="1">
    <source>
        <dbReference type="EMBL" id="GME98496.1"/>
    </source>
</evidence>
<reference evidence="1" key="1">
    <citation type="submission" date="2023-04" db="EMBL/GenBank/DDBJ databases">
        <title>Candida boidinii NBRC 1967.</title>
        <authorList>
            <person name="Ichikawa N."/>
            <person name="Sato H."/>
            <person name="Tonouchi N."/>
        </authorList>
    </citation>
    <scope>NUCLEOTIDE SEQUENCE</scope>
    <source>
        <strain evidence="1">NBRC 1967</strain>
    </source>
</reference>
<evidence type="ECO:0000313" key="2">
    <source>
        <dbReference type="Proteomes" id="UP001165101"/>
    </source>
</evidence>
<sequence>MWLVRFNSFKEIKIGVSYSYNGKKLTSFPEDLYKLGKVEVEYVTLPGWEADITKIKTYEELPENAKKYLKFIEDFVETPIQWVGTGPARDSMLEKAI</sequence>
<dbReference type="EMBL" id="BSXV01003510">
    <property type="protein sequence ID" value="GME98496.1"/>
    <property type="molecule type" value="Genomic_DNA"/>
</dbReference>
<protein>
    <submittedName>
        <fullName evidence="1">Unnamed protein product</fullName>
    </submittedName>
</protein>
<proteinExistence type="predicted"/>
<name>A0ACB5TZ74_CANBO</name>
<keyword evidence="2" id="KW-1185">Reference proteome</keyword>
<gene>
    <name evidence="1" type="ORF">Cboi01_000496200</name>
</gene>
<organism evidence="1 2">
    <name type="scientific">Candida boidinii</name>
    <name type="common">Yeast</name>
    <dbReference type="NCBI Taxonomy" id="5477"/>
    <lineage>
        <taxon>Eukaryota</taxon>
        <taxon>Fungi</taxon>
        <taxon>Dikarya</taxon>
        <taxon>Ascomycota</taxon>
        <taxon>Saccharomycotina</taxon>
        <taxon>Pichiomycetes</taxon>
        <taxon>Pichiales</taxon>
        <taxon>Pichiaceae</taxon>
        <taxon>Ogataea</taxon>
        <taxon>Ogataea/Candida clade</taxon>
    </lineage>
</organism>
<comment type="caution">
    <text evidence="1">The sequence shown here is derived from an EMBL/GenBank/DDBJ whole genome shotgun (WGS) entry which is preliminary data.</text>
</comment>
<dbReference type="Proteomes" id="UP001165101">
    <property type="component" value="Unassembled WGS sequence"/>
</dbReference>
<accession>A0ACB5TZ74</accession>